<name>A0A1K1Q7C4_SELRU</name>
<dbReference type="PANTHER" id="PTHR30160">
    <property type="entry name" value="TETRAACYLDISACCHARIDE 4'-KINASE-RELATED"/>
    <property type="match status" value="1"/>
</dbReference>
<accession>A0A1K1Q7C4</accession>
<proteinExistence type="predicted"/>
<dbReference type="CDD" id="cd03789">
    <property type="entry name" value="GT9_LPS_heptosyltransferase"/>
    <property type="match status" value="1"/>
</dbReference>
<dbReference type="SUPFAM" id="SSF53756">
    <property type="entry name" value="UDP-Glycosyltransferase/glycogen phosphorylase"/>
    <property type="match status" value="1"/>
</dbReference>
<evidence type="ECO:0000313" key="4">
    <source>
        <dbReference type="Proteomes" id="UP000182958"/>
    </source>
</evidence>
<protein>
    <submittedName>
        <fullName evidence="3">ADP-heptose:LPS heptosyltransferase</fullName>
    </submittedName>
</protein>
<evidence type="ECO:0000256" key="2">
    <source>
        <dbReference type="ARBA" id="ARBA00022679"/>
    </source>
</evidence>
<dbReference type="Gene3D" id="3.40.50.2000">
    <property type="entry name" value="Glycogen Phosphorylase B"/>
    <property type="match status" value="2"/>
</dbReference>
<dbReference type="EMBL" id="FPJA01000010">
    <property type="protein sequence ID" value="SFW55775.1"/>
    <property type="molecule type" value="Genomic_DNA"/>
</dbReference>
<dbReference type="InterPro" id="IPR002201">
    <property type="entry name" value="Glyco_trans_9"/>
</dbReference>
<evidence type="ECO:0000256" key="1">
    <source>
        <dbReference type="ARBA" id="ARBA00022676"/>
    </source>
</evidence>
<keyword evidence="2 3" id="KW-0808">Transferase</keyword>
<organism evidence="3 4">
    <name type="scientific">Selenomonas ruminantium</name>
    <dbReference type="NCBI Taxonomy" id="971"/>
    <lineage>
        <taxon>Bacteria</taxon>
        <taxon>Bacillati</taxon>
        <taxon>Bacillota</taxon>
        <taxon>Negativicutes</taxon>
        <taxon>Selenomonadales</taxon>
        <taxon>Selenomonadaceae</taxon>
        <taxon>Selenomonas</taxon>
    </lineage>
</organism>
<dbReference type="RefSeq" id="WP_072306724.1">
    <property type="nucleotide sequence ID" value="NZ_FPJA01000010.1"/>
</dbReference>
<gene>
    <name evidence="3" type="ORF">SAMN02910323_2432</name>
</gene>
<keyword evidence="1" id="KW-0328">Glycosyltransferase</keyword>
<keyword evidence="4" id="KW-1185">Reference proteome</keyword>
<evidence type="ECO:0000313" key="3">
    <source>
        <dbReference type="EMBL" id="SFW55775.1"/>
    </source>
</evidence>
<dbReference type="Proteomes" id="UP000182958">
    <property type="component" value="Unassembled WGS sequence"/>
</dbReference>
<dbReference type="Pfam" id="PF01075">
    <property type="entry name" value="Glyco_transf_9"/>
    <property type="match status" value="1"/>
</dbReference>
<dbReference type="GO" id="GO:0009244">
    <property type="term" value="P:lipopolysaccharide core region biosynthetic process"/>
    <property type="evidence" value="ECO:0007669"/>
    <property type="project" value="TreeGrafter"/>
</dbReference>
<sequence length="362" mass="40676">MKNKIGEKILILRLSAIGDVLHATPVARELKKLQPDCHITWLVSPPADKLLAENPYIDELLVWDRRPLDKAFASFNLPAACRELKKAWVLLKARQFDLVLDIQGLFLTGILALLSGAKRRIGIHERHEGNPFFMSDMAPNIESPHKVHRYLSVLMPLGFDMSNFIPGLTLNLPQNLREFAGNFWQQHGIDMNRPILMVTLRTTWPDKNWAPENFGLALKDLPPQVQIVFCGAPNDEAYIQKAQALLQRPSLSIAGQTSLTELAALLQSADLLLACDTGPLHIADAVGCQTLSLWGPTQPDVYGPLTAGHEFVITPHECRRCLKTKCQHQTNACMQAITPEMVAERLKAIFFPQQTHKRWKNK</sequence>
<dbReference type="AlphaFoldDB" id="A0A1K1Q7C4"/>
<reference evidence="4" key="1">
    <citation type="submission" date="2016-11" db="EMBL/GenBank/DDBJ databases">
        <authorList>
            <person name="Varghese N."/>
            <person name="Submissions S."/>
        </authorList>
    </citation>
    <scope>NUCLEOTIDE SEQUENCE [LARGE SCALE GENOMIC DNA]</scope>
    <source>
        <strain evidence="4">C3</strain>
    </source>
</reference>
<dbReference type="GO" id="GO:0005829">
    <property type="term" value="C:cytosol"/>
    <property type="evidence" value="ECO:0007669"/>
    <property type="project" value="TreeGrafter"/>
</dbReference>
<dbReference type="GO" id="GO:0008713">
    <property type="term" value="F:ADP-heptose-lipopolysaccharide heptosyltransferase activity"/>
    <property type="evidence" value="ECO:0007669"/>
    <property type="project" value="TreeGrafter"/>
</dbReference>
<dbReference type="InterPro" id="IPR051199">
    <property type="entry name" value="LPS_LOS_Heptosyltrfase"/>
</dbReference>